<feature type="compositionally biased region" description="Low complexity" evidence="1">
    <location>
        <begin position="465"/>
        <end position="477"/>
    </location>
</feature>
<gene>
    <name evidence="2" type="ORF">Cvel_25994</name>
</gene>
<proteinExistence type="predicted"/>
<evidence type="ECO:0000256" key="1">
    <source>
        <dbReference type="SAM" id="MobiDB-lite"/>
    </source>
</evidence>
<feature type="region of interest" description="Disordered" evidence="1">
    <location>
        <begin position="451"/>
        <end position="477"/>
    </location>
</feature>
<organism evidence="2">
    <name type="scientific">Chromera velia CCMP2878</name>
    <dbReference type="NCBI Taxonomy" id="1169474"/>
    <lineage>
        <taxon>Eukaryota</taxon>
        <taxon>Sar</taxon>
        <taxon>Alveolata</taxon>
        <taxon>Colpodellida</taxon>
        <taxon>Chromeraceae</taxon>
        <taxon>Chromera</taxon>
    </lineage>
</organism>
<dbReference type="VEuPathDB" id="CryptoDB:Cvel_25994"/>
<dbReference type="EMBL" id="CDMZ01002228">
    <property type="protein sequence ID" value="CEM41408.1"/>
    <property type="molecule type" value="Genomic_DNA"/>
</dbReference>
<accession>A0A0G4HBN3</accession>
<evidence type="ECO:0000313" key="2">
    <source>
        <dbReference type="EMBL" id="CEM41408.1"/>
    </source>
</evidence>
<name>A0A0G4HBN3_9ALVE</name>
<sequence>MRSYSFRHSESSQMTLPVPRNVQTKALGSLPLGLVMASSLIAEKRGVLTFSDLAERVSAERGEVREFLEKRGEIQKWTDYQLSVISLWRQQREFLCQQGLSRAATLMECLSFADHRQISFEICKTVFETCKSLDKDEGGKTPQAKSFAFANCLISHRKQSLCTLRTEQRKTERDEFGRLLGTLRNTDIEPMEVEDWYGIHELTQLAVRTELGREVKADDPVGSRQHSVFNLIAYALFVGRHTSRWEIEDLFCRLPTPSGRNNHQLQVLQRWVNSAGQSWAHIEKQEVRMLMLLCLWFERLFFQCHWGQRVLRPWLLNEIETRWPGRGEVTVAAKKSLLSVVYDEQALLSSAVSLVAHIVRCFVWGDRGWLLKLFSQTLSKRLLRKKAERLPPHCFIKMLTPFLPLLPAGLRGSFTTIVVDCYISLGQAEAALAYLFRWPYTMVKTFKPPSSAPALSLPSPPQPLPAEESPQAAQTLL</sequence>
<reference evidence="2" key="1">
    <citation type="submission" date="2014-11" db="EMBL/GenBank/DDBJ databases">
        <authorList>
            <person name="Otto D Thomas"/>
            <person name="Naeem Raeece"/>
        </authorList>
    </citation>
    <scope>NUCLEOTIDE SEQUENCE</scope>
</reference>
<dbReference type="PhylomeDB" id="A0A0G4HBN3"/>
<dbReference type="AlphaFoldDB" id="A0A0G4HBN3"/>
<protein>
    <submittedName>
        <fullName evidence="2">Uncharacterized protein</fullName>
    </submittedName>
</protein>